<evidence type="ECO:0000259" key="21">
    <source>
        <dbReference type="PROSITE" id="PS50112"/>
    </source>
</evidence>
<evidence type="ECO:0000256" key="12">
    <source>
        <dbReference type="ARBA" id="ARBA00022989"/>
    </source>
</evidence>
<evidence type="ECO:0000256" key="11">
    <source>
        <dbReference type="ARBA" id="ARBA00022840"/>
    </source>
</evidence>
<dbReference type="PROSITE" id="PS50112">
    <property type="entry name" value="PAS"/>
    <property type="match status" value="2"/>
</dbReference>
<keyword evidence="8" id="KW-0812">Transmembrane</keyword>
<feature type="modified residue" description="4-aspartylphosphate" evidence="18">
    <location>
        <position position="610"/>
    </location>
</feature>
<feature type="modified residue" description="Phosphohistidine" evidence="17">
    <location>
        <position position="765"/>
    </location>
</feature>
<dbReference type="CDD" id="cd16922">
    <property type="entry name" value="HATPase_EvgS-ArcB-TorS-like"/>
    <property type="match status" value="1"/>
</dbReference>
<keyword evidence="4" id="KW-1003">Cell membrane</keyword>
<dbReference type="SUPFAM" id="SSF52172">
    <property type="entry name" value="CheY-like"/>
    <property type="match status" value="1"/>
</dbReference>
<feature type="domain" description="Response regulatory" evidence="20">
    <location>
        <begin position="561"/>
        <end position="679"/>
    </location>
</feature>
<keyword evidence="11" id="KW-0067">ATP-binding</keyword>
<comment type="function">
    <text evidence="15">Putative oxygen sensor; modulates the activity of FixJ, a transcriptional activator of nitrogen fixation fixK gene. FixL probably acts as a kinase that phosphorylates FixJ.</text>
</comment>
<dbReference type="InterPro" id="IPR000700">
    <property type="entry name" value="PAS-assoc_C"/>
</dbReference>
<feature type="domain" description="PAS" evidence="21">
    <location>
        <begin position="16"/>
        <end position="60"/>
    </location>
</feature>
<evidence type="ECO:0000256" key="13">
    <source>
        <dbReference type="ARBA" id="ARBA00023012"/>
    </source>
</evidence>
<evidence type="ECO:0000256" key="5">
    <source>
        <dbReference type="ARBA" id="ARBA00022519"/>
    </source>
</evidence>
<dbReference type="InterPro" id="IPR003661">
    <property type="entry name" value="HisK_dim/P_dom"/>
</dbReference>
<dbReference type="SMART" id="SM00388">
    <property type="entry name" value="HisKA"/>
    <property type="match status" value="1"/>
</dbReference>
<feature type="domain" description="Histidine kinase" evidence="19">
    <location>
        <begin position="316"/>
        <end position="535"/>
    </location>
</feature>
<name>A0A1C3RDD1_9PROT</name>
<dbReference type="NCBIfam" id="TIGR00229">
    <property type="entry name" value="sensory_box"/>
    <property type="match status" value="1"/>
</dbReference>
<dbReference type="SMART" id="SM00091">
    <property type="entry name" value="PAS"/>
    <property type="match status" value="2"/>
</dbReference>
<dbReference type="Gene3D" id="3.30.565.10">
    <property type="entry name" value="Histidine kinase-like ATPase, C-terminal domain"/>
    <property type="match status" value="1"/>
</dbReference>
<dbReference type="EC" id="2.7.13.3" evidence="3"/>
<dbReference type="STRING" id="1867952.MTBPR1_10499"/>
<dbReference type="InterPro" id="IPR036890">
    <property type="entry name" value="HATPase_C_sf"/>
</dbReference>
<dbReference type="FunFam" id="1.10.287.130:FF:000038">
    <property type="entry name" value="Sensory transduction histidine kinase"/>
    <property type="match status" value="1"/>
</dbReference>
<dbReference type="CDD" id="cd00130">
    <property type="entry name" value="PAS"/>
    <property type="match status" value="2"/>
</dbReference>
<evidence type="ECO:0000256" key="18">
    <source>
        <dbReference type="PROSITE-ProRule" id="PRU00169"/>
    </source>
</evidence>
<dbReference type="Gene3D" id="1.20.120.160">
    <property type="entry name" value="HPT domain"/>
    <property type="match status" value="1"/>
</dbReference>
<evidence type="ECO:0000313" key="24">
    <source>
        <dbReference type="EMBL" id="SCA55252.1"/>
    </source>
</evidence>
<keyword evidence="14" id="KW-0472">Membrane</keyword>
<dbReference type="SMART" id="SM00448">
    <property type="entry name" value="REC"/>
    <property type="match status" value="1"/>
</dbReference>
<keyword evidence="13" id="KW-0902">Two-component regulatory system</keyword>
<dbReference type="InterPro" id="IPR013767">
    <property type="entry name" value="PAS_fold"/>
</dbReference>
<dbReference type="Pfam" id="PF01627">
    <property type="entry name" value="Hpt"/>
    <property type="match status" value="1"/>
</dbReference>
<dbReference type="Pfam" id="PF00072">
    <property type="entry name" value="Response_reg"/>
    <property type="match status" value="1"/>
</dbReference>
<dbReference type="FunFam" id="3.30.450.20:FF:000060">
    <property type="entry name" value="Sensor protein FixL"/>
    <property type="match status" value="1"/>
</dbReference>
<dbReference type="GO" id="GO:0005524">
    <property type="term" value="F:ATP binding"/>
    <property type="evidence" value="ECO:0007669"/>
    <property type="project" value="UniProtKB-KW"/>
</dbReference>
<dbReference type="SUPFAM" id="SSF55785">
    <property type="entry name" value="PYP-like sensor domain (PAS domain)"/>
    <property type="match status" value="2"/>
</dbReference>
<dbReference type="InterPro" id="IPR011006">
    <property type="entry name" value="CheY-like_superfamily"/>
</dbReference>
<dbReference type="PROSITE" id="PS50109">
    <property type="entry name" value="HIS_KIN"/>
    <property type="match status" value="1"/>
</dbReference>
<evidence type="ECO:0000313" key="25">
    <source>
        <dbReference type="Proteomes" id="UP000231658"/>
    </source>
</evidence>
<evidence type="ECO:0000256" key="7">
    <source>
        <dbReference type="ARBA" id="ARBA00022679"/>
    </source>
</evidence>
<evidence type="ECO:0000256" key="6">
    <source>
        <dbReference type="ARBA" id="ARBA00022553"/>
    </source>
</evidence>
<dbReference type="InterPro" id="IPR003594">
    <property type="entry name" value="HATPase_dom"/>
</dbReference>
<comment type="subcellular location">
    <subcellularLocation>
        <location evidence="2">Cell inner membrane</location>
        <topology evidence="2">Multi-pass membrane protein</topology>
    </subcellularLocation>
</comment>
<accession>A0A1C3RDD1</accession>
<dbReference type="PRINTS" id="PR00344">
    <property type="entry name" value="BCTRLSENSOR"/>
</dbReference>
<evidence type="ECO:0000259" key="22">
    <source>
        <dbReference type="PROSITE" id="PS50113"/>
    </source>
</evidence>
<dbReference type="PROSITE" id="PS50113">
    <property type="entry name" value="PAC"/>
    <property type="match status" value="1"/>
</dbReference>
<dbReference type="InterPro" id="IPR036641">
    <property type="entry name" value="HPT_dom_sf"/>
</dbReference>
<dbReference type="InterPro" id="IPR008207">
    <property type="entry name" value="Sig_transdc_His_kin_Hpt_dom"/>
</dbReference>
<reference evidence="24 25" key="1">
    <citation type="submission" date="2016-07" db="EMBL/GenBank/DDBJ databases">
        <authorList>
            <person name="Lefevre C.T."/>
        </authorList>
    </citation>
    <scope>NUCLEOTIDE SEQUENCE [LARGE SCALE GENOMIC DNA]</scope>
    <source>
        <strain evidence="24">PR1</strain>
    </source>
</reference>
<keyword evidence="10 24" id="KW-0418">Kinase</keyword>
<dbReference type="SMART" id="SM00387">
    <property type="entry name" value="HATPase_c"/>
    <property type="match status" value="1"/>
</dbReference>
<dbReference type="Proteomes" id="UP000231658">
    <property type="component" value="Unassembled WGS sequence"/>
</dbReference>
<evidence type="ECO:0000256" key="2">
    <source>
        <dbReference type="ARBA" id="ARBA00004429"/>
    </source>
</evidence>
<dbReference type="PANTHER" id="PTHR43047">
    <property type="entry name" value="TWO-COMPONENT HISTIDINE PROTEIN KINASE"/>
    <property type="match status" value="1"/>
</dbReference>
<protein>
    <recommendedName>
        <fullName evidence="16">Sensor protein FixL</fullName>
        <ecNumber evidence="3">2.7.13.3</ecNumber>
    </recommendedName>
</protein>
<dbReference type="InterPro" id="IPR035965">
    <property type="entry name" value="PAS-like_dom_sf"/>
</dbReference>
<dbReference type="InterPro" id="IPR000014">
    <property type="entry name" value="PAS"/>
</dbReference>
<dbReference type="Gene3D" id="3.30.450.20">
    <property type="entry name" value="PAS domain"/>
    <property type="match status" value="2"/>
</dbReference>
<dbReference type="AlphaFoldDB" id="A0A1C3RDD1"/>
<dbReference type="InterPro" id="IPR001789">
    <property type="entry name" value="Sig_transdc_resp-reg_receiver"/>
</dbReference>
<keyword evidence="5" id="KW-0997">Cell inner membrane</keyword>
<keyword evidence="25" id="KW-1185">Reference proteome</keyword>
<dbReference type="Pfam" id="PF00989">
    <property type="entry name" value="PAS"/>
    <property type="match status" value="2"/>
</dbReference>
<keyword evidence="12" id="KW-1133">Transmembrane helix</keyword>
<dbReference type="CDD" id="cd00082">
    <property type="entry name" value="HisKA"/>
    <property type="match status" value="1"/>
</dbReference>
<gene>
    <name evidence="24" type="ORF">MTBPR1_10499</name>
</gene>
<keyword evidence="6 18" id="KW-0597">Phosphoprotein</keyword>
<dbReference type="InterPro" id="IPR036097">
    <property type="entry name" value="HisK_dim/P_sf"/>
</dbReference>
<dbReference type="GO" id="GO:0006355">
    <property type="term" value="P:regulation of DNA-templated transcription"/>
    <property type="evidence" value="ECO:0007669"/>
    <property type="project" value="InterPro"/>
</dbReference>
<dbReference type="GO" id="GO:0005886">
    <property type="term" value="C:plasma membrane"/>
    <property type="evidence" value="ECO:0007669"/>
    <property type="project" value="UniProtKB-SubCell"/>
</dbReference>
<feature type="domain" description="HPt" evidence="23">
    <location>
        <begin position="724"/>
        <end position="823"/>
    </location>
</feature>
<keyword evidence="7 24" id="KW-0808">Transferase</keyword>
<dbReference type="OrthoDB" id="9791542at2"/>
<dbReference type="PROSITE" id="PS50894">
    <property type="entry name" value="HPT"/>
    <property type="match status" value="1"/>
</dbReference>
<evidence type="ECO:0000256" key="9">
    <source>
        <dbReference type="ARBA" id="ARBA00022741"/>
    </source>
</evidence>
<dbReference type="PROSITE" id="PS50110">
    <property type="entry name" value="RESPONSE_REGULATORY"/>
    <property type="match status" value="1"/>
</dbReference>
<dbReference type="EMBL" id="FLYE01000001">
    <property type="protein sequence ID" value="SCA55252.1"/>
    <property type="molecule type" value="Genomic_DNA"/>
</dbReference>
<evidence type="ECO:0000256" key="3">
    <source>
        <dbReference type="ARBA" id="ARBA00012438"/>
    </source>
</evidence>
<evidence type="ECO:0000256" key="1">
    <source>
        <dbReference type="ARBA" id="ARBA00000085"/>
    </source>
</evidence>
<dbReference type="GO" id="GO:0000155">
    <property type="term" value="F:phosphorelay sensor kinase activity"/>
    <property type="evidence" value="ECO:0007669"/>
    <property type="project" value="InterPro"/>
</dbReference>
<dbReference type="Pfam" id="PF02518">
    <property type="entry name" value="HATPase_c"/>
    <property type="match status" value="1"/>
</dbReference>
<evidence type="ECO:0000256" key="8">
    <source>
        <dbReference type="ARBA" id="ARBA00022692"/>
    </source>
</evidence>
<organism evidence="24 25">
    <name type="scientific">Candidatus Terasakiella magnetica</name>
    <dbReference type="NCBI Taxonomy" id="1867952"/>
    <lineage>
        <taxon>Bacteria</taxon>
        <taxon>Pseudomonadati</taxon>
        <taxon>Pseudomonadota</taxon>
        <taxon>Alphaproteobacteria</taxon>
        <taxon>Rhodospirillales</taxon>
        <taxon>Terasakiellaceae</taxon>
        <taxon>Terasakiella</taxon>
    </lineage>
</organism>
<dbReference type="Gene3D" id="1.10.287.130">
    <property type="match status" value="1"/>
</dbReference>
<dbReference type="CDD" id="cd17546">
    <property type="entry name" value="REC_hyHK_CKI1_RcsC-like"/>
    <property type="match status" value="1"/>
</dbReference>
<dbReference type="SUPFAM" id="SSF47226">
    <property type="entry name" value="Histidine-containing phosphotransfer domain, HPT domain"/>
    <property type="match status" value="1"/>
</dbReference>
<feature type="domain" description="PAS" evidence="21">
    <location>
        <begin position="170"/>
        <end position="240"/>
    </location>
</feature>
<evidence type="ECO:0000256" key="4">
    <source>
        <dbReference type="ARBA" id="ARBA00022475"/>
    </source>
</evidence>
<dbReference type="InterPro" id="IPR004358">
    <property type="entry name" value="Sig_transdc_His_kin-like_C"/>
</dbReference>
<dbReference type="FunFam" id="3.30.565.10:FF:000078">
    <property type="entry name" value="Two-component sensor histidine kinase"/>
    <property type="match status" value="1"/>
</dbReference>
<dbReference type="InterPro" id="IPR005467">
    <property type="entry name" value="His_kinase_dom"/>
</dbReference>
<evidence type="ECO:0000256" key="16">
    <source>
        <dbReference type="ARBA" id="ARBA00070616"/>
    </source>
</evidence>
<evidence type="ECO:0000256" key="14">
    <source>
        <dbReference type="ARBA" id="ARBA00023136"/>
    </source>
</evidence>
<dbReference type="SUPFAM" id="SSF55874">
    <property type="entry name" value="ATPase domain of HSP90 chaperone/DNA topoisomerase II/histidine kinase"/>
    <property type="match status" value="1"/>
</dbReference>
<dbReference type="RefSeq" id="WP_069185943.1">
    <property type="nucleotide sequence ID" value="NZ_FLYE01000001.1"/>
</dbReference>
<evidence type="ECO:0000256" key="10">
    <source>
        <dbReference type="ARBA" id="ARBA00022777"/>
    </source>
</evidence>
<dbReference type="Gene3D" id="3.40.50.2300">
    <property type="match status" value="1"/>
</dbReference>
<evidence type="ECO:0000256" key="17">
    <source>
        <dbReference type="PROSITE-ProRule" id="PRU00110"/>
    </source>
</evidence>
<proteinExistence type="predicted"/>
<evidence type="ECO:0000259" key="23">
    <source>
        <dbReference type="PROSITE" id="PS50894"/>
    </source>
</evidence>
<evidence type="ECO:0000259" key="19">
    <source>
        <dbReference type="PROSITE" id="PS50109"/>
    </source>
</evidence>
<feature type="domain" description="PAC" evidence="22">
    <location>
        <begin position="106"/>
        <end position="158"/>
    </location>
</feature>
<evidence type="ECO:0000259" key="20">
    <source>
        <dbReference type="PROSITE" id="PS50110"/>
    </source>
</evidence>
<comment type="catalytic activity">
    <reaction evidence="1">
        <text>ATP + protein L-histidine = ADP + protein N-phospho-L-histidine.</text>
        <dbReference type="EC" id="2.7.13.3"/>
    </reaction>
</comment>
<dbReference type="SUPFAM" id="SSF47384">
    <property type="entry name" value="Homodimeric domain of signal transducing histidine kinase"/>
    <property type="match status" value="1"/>
</dbReference>
<keyword evidence="9" id="KW-0547">Nucleotide-binding</keyword>
<sequence>MAQDDSDKGLLQEVSQLDLFSQIIQDSPVPTFVIDQNHTVTHWNRACEIVSNFAADDIVGTKDSWRPFYPSMRPTMADLVLDNKPEDLEKYYHGKYAESPLFKGVIEAKDFFPHFNNGGRWLAFSARSITNENGEVIGVVETLRDITDEQKASIELHKHRDQLEELVKSKSSMMSAIVGAAASAIIAIDEKGIILLFNPAAEKLFGWTSDEMLGQNVSMLMEEPYASMHDDFLKRFIESAQSKIIGTEREVRALRKNKTGFPASLSLGHTRMEDNSHFFVGFLLDISSQKEHESELKKAKIAAETAAQAKATFVANMSHEIRTPMNSIIGFSEIVQKSPDIDETTRAYVRTIHSSARGLLGIINDILDVSKLESGQFTLETVNFNLRNVIVDTMRALEHSAGEKNVELLIDYEKRLPLRYVGDPTRLRQVLLNLVGNAIKFTEEGQITVQVKQGAEDTELYFLVRDTGIGMTAQQVCVIFDSFSQADASTTRNYGGTGLGTTISKQIVENMGGKIWVDSLLGKGSTFHFTVKMPTAPEGAACLYDDMDVVEEEYVSPRCFKILLAEDIAENAQLAMIRLEALGHMIDWAKNGREAIKAYKKNDYDIVLMDIWMPEMDGLEASEEIRMYECDVDKNTPILALTASLMQEDHNKCYNAGMNGVEAKPIDFNRLLREMERLVPTGQGTSNTTGVAQQKSWSDDNLPYEMNVLQDCVDYRKGLAVWHDCESYVKALKSFADERHDDARNIANSITGKEGRVEKAREIAHALKGVAANLSVFDVAALATEIDGYLKQKEIVLAQNKLPMLEDALARSVKSISKIKKNAATGDAQLKSFDPIAVALLIKQLEHSLEKLNPDATEPIVEKMREYLSHDDILPIQEAIDVFDFDQAAEEAIVLKEKLNLDGTAGD</sequence>
<dbReference type="Pfam" id="PF00512">
    <property type="entry name" value="HisKA"/>
    <property type="match status" value="1"/>
</dbReference>
<evidence type="ECO:0000256" key="15">
    <source>
        <dbReference type="ARBA" id="ARBA00059827"/>
    </source>
</evidence>